<dbReference type="Pfam" id="PF10460">
    <property type="entry name" value="Peptidase_M30"/>
    <property type="match status" value="1"/>
</dbReference>
<organism evidence="1 2">
    <name type="scientific">Chitiniphilus eburneus</name>
    <dbReference type="NCBI Taxonomy" id="2571148"/>
    <lineage>
        <taxon>Bacteria</taxon>
        <taxon>Pseudomonadati</taxon>
        <taxon>Pseudomonadota</taxon>
        <taxon>Betaproteobacteria</taxon>
        <taxon>Neisseriales</taxon>
        <taxon>Chitinibacteraceae</taxon>
        <taxon>Chitiniphilus</taxon>
    </lineage>
</organism>
<dbReference type="PROSITE" id="PS51257">
    <property type="entry name" value="PROKAR_LIPOPROTEIN"/>
    <property type="match status" value="1"/>
</dbReference>
<dbReference type="Proteomes" id="UP000310016">
    <property type="component" value="Unassembled WGS sequence"/>
</dbReference>
<sequence length="530" mass="56130">MDAGLFKLGARRGALLVSLWLAACGGGGGDEAGSAAPEVPEAPAASVQVACTGVGCDASGTGYGGHGLAILVYRNTGDVAAPASLRLEGTSGRTVTLVLGNGSAQPQVMPAQSAALAAVVDVPQAIPARTASRNPFRNDFGVAGTPRTAVPALAWQVGDMRNWIDEEDSAHRATLLRQTRAGDGRVVNLWLEDGEAGGGRVTDAMLDNLIARVAGSGDAAYELVTRLVGPVWGEQPYPHLLPADAPLDVVLLNIDRDGAPWGRVGYFWSRNNLLRQVRPQSNEALAIFLDTETLYLGGDIGRRYVVSTLAHELTHMANFYRRGVGMAAAGDYVFDTWLEELTAMMAEDLLSARLTPGFNATRDMRLPNWLKHGAYNCDVTAFDERRDATCYGYNVAGSYAGYLLRQYGPALLQRLSASQVDTDSKALFEQVLGEVGGIGLAESVRRWQASVALLATDAPVGYGYPARSEAGYALPGIDGRLFSGTRVMPTALPVRLAPYGAAALEQRDVAAPYAQTIQLPARGTLTVVVQ</sequence>
<evidence type="ECO:0000313" key="1">
    <source>
        <dbReference type="EMBL" id="TJZ72077.1"/>
    </source>
</evidence>
<keyword evidence="2" id="KW-1185">Reference proteome</keyword>
<name>A0A4U0PUH0_9NEIS</name>
<evidence type="ECO:0000313" key="2">
    <source>
        <dbReference type="Proteomes" id="UP000310016"/>
    </source>
</evidence>
<proteinExistence type="predicted"/>
<gene>
    <name evidence="1" type="ORF">FAZ21_13195</name>
</gene>
<dbReference type="RefSeq" id="WP_136773905.1">
    <property type="nucleotide sequence ID" value="NZ_SUMF01000015.1"/>
</dbReference>
<accession>A0A4U0PUH0</accession>
<protein>
    <submittedName>
        <fullName evidence="1">Uncharacterized protein</fullName>
    </submittedName>
</protein>
<dbReference type="AlphaFoldDB" id="A0A4U0PUH0"/>
<dbReference type="InterPro" id="IPR019501">
    <property type="entry name" value="Peptidase_M30_hyicolysin"/>
</dbReference>
<reference evidence="1 2" key="1">
    <citation type="submission" date="2019-04" db="EMBL/GenBank/DDBJ databases">
        <title>Chitiniphilus eburnea sp. nov., a novel chitinolytic bacterium isolated from aquaculture sludge.</title>
        <authorList>
            <person name="Sheng M."/>
        </authorList>
    </citation>
    <scope>NUCLEOTIDE SEQUENCE [LARGE SCALE GENOMIC DNA]</scope>
    <source>
        <strain evidence="1 2">HX-2-15</strain>
    </source>
</reference>
<comment type="caution">
    <text evidence="1">The sequence shown here is derived from an EMBL/GenBank/DDBJ whole genome shotgun (WGS) entry which is preliminary data.</text>
</comment>
<dbReference type="OrthoDB" id="8949730at2"/>
<dbReference type="EMBL" id="SUMF01000015">
    <property type="protein sequence ID" value="TJZ72077.1"/>
    <property type="molecule type" value="Genomic_DNA"/>
</dbReference>